<feature type="signal peptide" evidence="5">
    <location>
        <begin position="1"/>
        <end position="17"/>
    </location>
</feature>
<dbReference type="PANTHER" id="PTHR12236">
    <property type="entry name" value="STRUCTURAL CONTITUENT OF CUTICLE"/>
    <property type="match status" value="1"/>
</dbReference>
<reference evidence="6" key="1">
    <citation type="submission" date="2021-12" db="EMBL/GenBank/DDBJ databases">
        <authorList>
            <person name="King R."/>
        </authorList>
    </citation>
    <scope>NUCLEOTIDE SEQUENCE</scope>
</reference>
<evidence type="ECO:0000256" key="2">
    <source>
        <dbReference type="ARBA" id="ARBA00022729"/>
    </source>
</evidence>
<dbReference type="PROSITE" id="PS51155">
    <property type="entry name" value="CHIT_BIND_RR_2"/>
    <property type="match status" value="1"/>
</dbReference>
<dbReference type="GO" id="GO:0031012">
    <property type="term" value="C:extracellular matrix"/>
    <property type="evidence" value="ECO:0007669"/>
    <property type="project" value="TreeGrafter"/>
</dbReference>
<evidence type="ECO:0000313" key="6">
    <source>
        <dbReference type="EMBL" id="CAH0626962.1"/>
    </source>
</evidence>
<keyword evidence="2 5" id="KW-0732">Signal</keyword>
<feature type="region of interest" description="Disordered" evidence="4">
    <location>
        <begin position="129"/>
        <end position="176"/>
    </location>
</feature>
<evidence type="ECO:0000256" key="4">
    <source>
        <dbReference type="SAM" id="MobiDB-lite"/>
    </source>
</evidence>
<organism evidence="6 7">
    <name type="scientific">Chrysodeixis includens</name>
    <name type="common">Soybean looper</name>
    <name type="synonym">Pseudoplusia includens</name>
    <dbReference type="NCBI Taxonomy" id="689277"/>
    <lineage>
        <taxon>Eukaryota</taxon>
        <taxon>Metazoa</taxon>
        <taxon>Ecdysozoa</taxon>
        <taxon>Arthropoda</taxon>
        <taxon>Hexapoda</taxon>
        <taxon>Insecta</taxon>
        <taxon>Pterygota</taxon>
        <taxon>Neoptera</taxon>
        <taxon>Endopterygota</taxon>
        <taxon>Lepidoptera</taxon>
        <taxon>Glossata</taxon>
        <taxon>Ditrysia</taxon>
        <taxon>Noctuoidea</taxon>
        <taxon>Noctuidae</taxon>
        <taxon>Plusiinae</taxon>
        <taxon>Chrysodeixis</taxon>
    </lineage>
</organism>
<evidence type="ECO:0000313" key="7">
    <source>
        <dbReference type="Proteomes" id="UP001154114"/>
    </source>
</evidence>
<sequence>MFAKASVLATVLVAVIAVPQGYHSNHGHASSSQSIVLHNTHNPQHYGGHQYASHQQGHYQLGDQDNHYGGNHGHASSSQSIVLHQTHEPQHHYQGHQQAHYQLGHQANQHGGHHGHASSSQSIVLHQTHEPQHHGGHHYAGHQQGHYHGGHQEHYHGAQHGQASSAQSLHQHHGHGTVQHVEYYGHPKYEFAYQVSDPHTHDIKSQHETRDGHAVHGEYSLHQPDGRVRTVTYHADHEHGFNADVHYSGHAQHIVPEHPHHH</sequence>
<dbReference type="Pfam" id="PF00379">
    <property type="entry name" value="Chitin_bind_4"/>
    <property type="match status" value="1"/>
</dbReference>
<dbReference type="PROSITE" id="PS00233">
    <property type="entry name" value="CHIT_BIND_RR_1"/>
    <property type="match status" value="1"/>
</dbReference>
<keyword evidence="1 3" id="KW-0193">Cuticle</keyword>
<dbReference type="PRINTS" id="PR00947">
    <property type="entry name" value="CUTICLE"/>
</dbReference>
<dbReference type="EMBL" id="LR824011">
    <property type="protein sequence ID" value="CAH0626962.1"/>
    <property type="molecule type" value="Genomic_DNA"/>
</dbReference>
<proteinExistence type="predicted"/>
<dbReference type="Proteomes" id="UP001154114">
    <property type="component" value="Chromosome 8"/>
</dbReference>
<dbReference type="InterPro" id="IPR051217">
    <property type="entry name" value="Insect_Cuticle_Struc_Prot"/>
</dbReference>
<protein>
    <recommendedName>
        <fullName evidence="8">Histidine-rich glycoprotein-like</fullName>
    </recommendedName>
</protein>
<keyword evidence="7" id="KW-1185">Reference proteome</keyword>
<dbReference type="InterPro" id="IPR031311">
    <property type="entry name" value="CHIT_BIND_RR_consensus"/>
</dbReference>
<gene>
    <name evidence="6" type="ORF">CINC_LOCUS12437</name>
</gene>
<evidence type="ECO:0008006" key="8">
    <source>
        <dbReference type="Google" id="ProtNLM"/>
    </source>
</evidence>
<dbReference type="AlphaFoldDB" id="A0A9P0C113"/>
<accession>A0A9P0C113</accession>
<name>A0A9P0C113_CHRIL</name>
<dbReference type="InterPro" id="IPR000618">
    <property type="entry name" value="Insect_cuticle"/>
</dbReference>
<evidence type="ECO:0000256" key="1">
    <source>
        <dbReference type="ARBA" id="ARBA00022460"/>
    </source>
</evidence>
<dbReference type="GO" id="GO:0042302">
    <property type="term" value="F:structural constituent of cuticle"/>
    <property type="evidence" value="ECO:0007669"/>
    <property type="project" value="UniProtKB-UniRule"/>
</dbReference>
<dbReference type="PANTHER" id="PTHR12236:SF95">
    <property type="entry name" value="CUTICULAR PROTEIN 76BD, ISOFORM C-RELATED"/>
    <property type="match status" value="1"/>
</dbReference>
<dbReference type="GO" id="GO:0005615">
    <property type="term" value="C:extracellular space"/>
    <property type="evidence" value="ECO:0007669"/>
    <property type="project" value="TreeGrafter"/>
</dbReference>
<evidence type="ECO:0000256" key="3">
    <source>
        <dbReference type="PROSITE-ProRule" id="PRU00497"/>
    </source>
</evidence>
<evidence type="ECO:0000256" key="5">
    <source>
        <dbReference type="SAM" id="SignalP"/>
    </source>
</evidence>
<dbReference type="OrthoDB" id="6427684at2759"/>
<feature type="chain" id="PRO_5040112358" description="Histidine-rich glycoprotein-like" evidence="5">
    <location>
        <begin position="18"/>
        <end position="262"/>
    </location>
</feature>